<name>A0A8H3QY09_9GLOM</name>
<evidence type="ECO:0000313" key="2">
    <source>
        <dbReference type="Proteomes" id="UP000615446"/>
    </source>
</evidence>
<evidence type="ECO:0000313" key="1">
    <source>
        <dbReference type="EMBL" id="GES96186.1"/>
    </source>
</evidence>
<comment type="caution">
    <text evidence="1">The sequence shown here is derived from an EMBL/GenBank/DDBJ whole genome shotgun (WGS) entry which is preliminary data.</text>
</comment>
<dbReference type="OrthoDB" id="2434051at2759"/>
<proteinExistence type="predicted"/>
<dbReference type="Proteomes" id="UP000615446">
    <property type="component" value="Unassembled WGS sequence"/>
</dbReference>
<gene>
    <name evidence="1" type="ORF">RCL2_002282600</name>
</gene>
<reference evidence="1" key="1">
    <citation type="submission" date="2019-10" db="EMBL/GenBank/DDBJ databases">
        <title>Conservation and host-specific expression of non-tandemly repeated heterogenous ribosome RNA gene in arbuscular mycorrhizal fungi.</title>
        <authorList>
            <person name="Maeda T."/>
            <person name="Kobayashi Y."/>
            <person name="Nakagawa T."/>
            <person name="Ezawa T."/>
            <person name="Yamaguchi K."/>
            <person name="Bino T."/>
            <person name="Nishimoto Y."/>
            <person name="Shigenobu S."/>
            <person name="Kawaguchi M."/>
        </authorList>
    </citation>
    <scope>NUCLEOTIDE SEQUENCE</scope>
    <source>
        <strain evidence="1">HR1</strain>
    </source>
</reference>
<sequence>MERPSTPPNDRSISEYFEFIKFYALLWNKDLDDVDIKVKFIVGLSPDNKKRVEEFGVKKPLKEIVNYLVREPTLSTEIQKYKAGELK</sequence>
<accession>A0A8H3QY09</accession>
<dbReference type="EMBL" id="BLAL01000246">
    <property type="protein sequence ID" value="GES96186.1"/>
    <property type="molecule type" value="Genomic_DNA"/>
</dbReference>
<protein>
    <submittedName>
        <fullName evidence="1">Uncharacterized protein</fullName>
    </submittedName>
</protein>
<organism evidence="1 2">
    <name type="scientific">Rhizophagus clarus</name>
    <dbReference type="NCBI Taxonomy" id="94130"/>
    <lineage>
        <taxon>Eukaryota</taxon>
        <taxon>Fungi</taxon>
        <taxon>Fungi incertae sedis</taxon>
        <taxon>Mucoromycota</taxon>
        <taxon>Glomeromycotina</taxon>
        <taxon>Glomeromycetes</taxon>
        <taxon>Glomerales</taxon>
        <taxon>Glomeraceae</taxon>
        <taxon>Rhizophagus</taxon>
    </lineage>
</organism>
<dbReference type="AlphaFoldDB" id="A0A8H3QY09"/>